<evidence type="ECO:0000256" key="1">
    <source>
        <dbReference type="ARBA" id="ARBA00022490"/>
    </source>
</evidence>
<dbReference type="RefSeq" id="WP_092508177.1">
    <property type="nucleotide sequence ID" value="NZ_CAWNQB010000023.1"/>
</dbReference>
<dbReference type="Proteomes" id="UP000198919">
    <property type="component" value="Unassembled WGS sequence"/>
</dbReference>
<keyword evidence="1 2" id="KW-0963">Cytoplasm</keyword>
<feature type="region of interest" description="Disordered" evidence="3">
    <location>
        <begin position="115"/>
        <end position="141"/>
    </location>
</feature>
<dbReference type="OrthoDB" id="7065464at2"/>
<dbReference type="SUPFAM" id="SSF89946">
    <property type="entry name" value="Hypothetical protein VC0424"/>
    <property type="match status" value="1"/>
</dbReference>
<protein>
    <recommendedName>
        <fullName evidence="2">Regulator of ribonuclease activity B</fullName>
    </recommendedName>
</protein>
<evidence type="ECO:0000313" key="8">
    <source>
        <dbReference type="Proteomes" id="UP000224607"/>
    </source>
</evidence>
<organism evidence="6 7">
    <name type="scientific">Xenorhabdus mauleonii</name>
    <dbReference type="NCBI Taxonomy" id="351675"/>
    <lineage>
        <taxon>Bacteria</taxon>
        <taxon>Pseudomonadati</taxon>
        <taxon>Pseudomonadota</taxon>
        <taxon>Gammaproteobacteria</taxon>
        <taxon>Enterobacterales</taxon>
        <taxon>Morganellaceae</taxon>
        <taxon>Xenorhabdus</taxon>
    </lineage>
</organism>
<accession>A0A1I3KS53</accession>
<dbReference type="NCBIfam" id="NF008393">
    <property type="entry name" value="PRK11191.1"/>
    <property type="match status" value="1"/>
</dbReference>
<reference evidence="6" key="1">
    <citation type="submission" date="2016-10" db="EMBL/GenBank/DDBJ databases">
        <authorList>
            <person name="de Groot N.N."/>
        </authorList>
    </citation>
    <scope>NUCLEOTIDE SEQUENCE [LARGE SCALE GENOMIC DNA]</scope>
    <source>
        <strain evidence="6">DSM 17908</strain>
    </source>
</reference>
<dbReference type="InterPro" id="IPR009671">
    <property type="entry name" value="RraB_dom"/>
</dbReference>
<dbReference type="InterPro" id="IPR016716">
    <property type="entry name" value="RraB"/>
</dbReference>
<name>A0A1I3KS53_9GAMM</name>
<dbReference type="EMBL" id="NITY01000003">
    <property type="protein sequence ID" value="PHM45138.1"/>
    <property type="molecule type" value="Genomic_DNA"/>
</dbReference>
<evidence type="ECO:0000256" key="2">
    <source>
        <dbReference type="HAMAP-Rule" id="MF_01888"/>
    </source>
</evidence>
<evidence type="ECO:0000313" key="6">
    <source>
        <dbReference type="EMBL" id="SFI75267.1"/>
    </source>
</evidence>
<dbReference type="GO" id="GO:0060698">
    <property type="term" value="F:endoribonuclease inhibitor activity"/>
    <property type="evidence" value="ECO:0007669"/>
    <property type="project" value="UniProtKB-UniRule"/>
</dbReference>
<dbReference type="Proteomes" id="UP000224607">
    <property type="component" value="Unassembled WGS sequence"/>
</dbReference>
<feature type="compositionally biased region" description="Acidic residues" evidence="3">
    <location>
        <begin position="119"/>
        <end position="141"/>
    </location>
</feature>
<comment type="subcellular location">
    <subcellularLocation>
        <location evidence="2">Cytoplasm</location>
    </subcellularLocation>
</comment>
<dbReference type="GO" id="GO:0005737">
    <property type="term" value="C:cytoplasm"/>
    <property type="evidence" value="ECO:0007669"/>
    <property type="project" value="UniProtKB-SubCell"/>
</dbReference>
<evidence type="ECO:0000259" key="4">
    <source>
        <dbReference type="Pfam" id="PF06877"/>
    </source>
</evidence>
<dbReference type="PIRSF" id="PIRSF018193">
    <property type="entry name" value="UCP018193"/>
    <property type="match status" value="1"/>
</dbReference>
<comment type="function">
    <text evidence="2">Globally modulates RNA abundance by binding to RNase E (Rne) and regulating its endonucleolytic activity. Can modulate Rne action in a substrate-dependent manner by altering the composition of the degradosome.</text>
</comment>
<proteinExistence type="inferred from homology"/>
<comment type="similarity">
    <text evidence="2">Belongs to the RraB family.</text>
</comment>
<dbReference type="EMBL" id="FORG01000003">
    <property type="protein sequence ID" value="SFI75267.1"/>
    <property type="molecule type" value="Genomic_DNA"/>
</dbReference>
<dbReference type="GO" id="GO:0019899">
    <property type="term" value="F:enzyme binding"/>
    <property type="evidence" value="ECO:0007669"/>
    <property type="project" value="UniProtKB-UniRule"/>
</dbReference>
<evidence type="ECO:0000313" key="7">
    <source>
        <dbReference type="Proteomes" id="UP000198919"/>
    </source>
</evidence>
<feature type="domain" description="Regulator of ribonuclease activity B" evidence="4">
    <location>
        <begin position="12"/>
        <end position="113"/>
    </location>
</feature>
<comment type="subunit">
    <text evidence="2">Interacts with the C-terminal region of Rne.</text>
</comment>
<sequence>MADPHALEEQYEETRLIIEELLEDGSDPDATYIIEHHFSAEDFDQLEKAAVEAFKLGYEITDAEELETEDRVVLMCCDVISESRLEADLINAQVVQLMDLAEKIGVNYDGWGTYFEDPNASEDEDDDGDLFPPEEDEPRLH</sequence>
<gene>
    <name evidence="2" type="primary">rraB</name>
    <name evidence="6" type="ORF">SAMN05421680_103175</name>
    <name evidence="5" type="ORF">Xmau_01346</name>
</gene>
<reference evidence="7" key="2">
    <citation type="submission" date="2016-10" db="EMBL/GenBank/DDBJ databases">
        <authorList>
            <person name="Varghese N."/>
            <person name="Submissions S."/>
        </authorList>
    </citation>
    <scope>NUCLEOTIDE SEQUENCE [LARGE SCALE GENOMIC DNA]</scope>
    <source>
        <strain evidence="7">DSM 17908</strain>
    </source>
</reference>
<keyword evidence="8" id="KW-1185">Reference proteome</keyword>
<dbReference type="Gene3D" id="3.30.70.970">
    <property type="entry name" value="RraB-like"/>
    <property type="match status" value="1"/>
</dbReference>
<dbReference type="STRING" id="351675.SAMN05421680_103175"/>
<evidence type="ECO:0000256" key="3">
    <source>
        <dbReference type="SAM" id="MobiDB-lite"/>
    </source>
</evidence>
<dbReference type="InterPro" id="IPR036701">
    <property type="entry name" value="RraB-like_sf"/>
</dbReference>
<dbReference type="HAMAP" id="MF_01888">
    <property type="entry name" value="RraB"/>
    <property type="match status" value="1"/>
</dbReference>
<dbReference type="AlphaFoldDB" id="A0A1I3KS53"/>
<reference evidence="5 8" key="3">
    <citation type="journal article" date="2017" name="Nat. Microbiol.">
        <title>Natural product diversity associated with the nematode symbionts Photorhabdus and Xenorhabdus.</title>
        <authorList>
            <person name="Tobias N.J."/>
            <person name="Wolff H."/>
            <person name="Djahanschiri B."/>
            <person name="Grundmann F."/>
            <person name="Kronenwerth M."/>
            <person name="Shi Y.M."/>
            <person name="Simonyi S."/>
            <person name="Grun P."/>
            <person name="Shapiro-Ilan D."/>
            <person name="Pidot S.J."/>
            <person name="Stinear T.P."/>
            <person name="Ebersberger I."/>
            <person name="Bode H.B."/>
        </authorList>
    </citation>
    <scope>NUCLEOTIDE SEQUENCE [LARGE SCALE GENOMIC DNA]</scope>
    <source>
        <strain evidence="5 8">DSM 17908</strain>
    </source>
</reference>
<dbReference type="Pfam" id="PF06877">
    <property type="entry name" value="RraB"/>
    <property type="match status" value="1"/>
</dbReference>
<evidence type="ECO:0000313" key="5">
    <source>
        <dbReference type="EMBL" id="PHM45138.1"/>
    </source>
</evidence>